<name>Q1J3K9_DEIGD</name>
<accession>Q1J3K9</accession>
<evidence type="ECO:0000259" key="2">
    <source>
        <dbReference type="Pfam" id="PF12867"/>
    </source>
</evidence>
<keyword evidence="4" id="KW-1185">Reference proteome</keyword>
<dbReference type="eggNOG" id="ENOG50334RU">
    <property type="taxonomic scope" value="Bacteria"/>
</dbReference>
<organism evidence="3 4">
    <name type="scientific">Deinococcus geothermalis (strain DSM 11300 / CIP 105573 / AG-3a)</name>
    <dbReference type="NCBI Taxonomy" id="319795"/>
    <lineage>
        <taxon>Bacteria</taxon>
        <taxon>Thermotogati</taxon>
        <taxon>Deinococcota</taxon>
        <taxon>Deinococci</taxon>
        <taxon>Deinococcales</taxon>
        <taxon>Deinococcaceae</taxon>
        <taxon>Deinococcus</taxon>
    </lineage>
</organism>
<reference evidence="3" key="1">
    <citation type="submission" date="2006-04" db="EMBL/GenBank/DDBJ databases">
        <title>Complete sequence of plasmid1 pDGEO01 of Deinococcus geothermalis DSM 11300.</title>
        <authorList>
            <consortium name="US DOE Joint Genome Institute"/>
            <person name="Copeland A."/>
            <person name="Lucas S."/>
            <person name="Lapidus A."/>
            <person name="Barry K."/>
            <person name="Detter J.C."/>
            <person name="Glavina del Rio T."/>
            <person name="Hammon N."/>
            <person name="Israni S."/>
            <person name="Dalin E."/>
            <person name="Tice H."/>
            <person name="Pitluck S."/>
            <person name="Brettin T."/>
            <person name="Bruce D."/>
            <person name="Han C."/>
            <person name="Tapia R."/>
            <person name="Saunders E."/>
            <person name="Gilna P."/>
            <person name="Schmutz J."/>
            <person name="Larimer F."/>
            <person name="Land M."/>
            <person name="Hauser L."/>
            <person name="Kyrpides N."/>
            <person name="Kim E."/>
            <person name="Daly M.J."/>
            <person name="Fredrickson J.K."/>
            <person name="Makarova K.S."/>
            <person name="Gaidamakova E.K."/>
            <person name="Zhai M."/>
            <person name="Richardson P."/>
        </authorList>
    </citation>
    <scope>NUCLEOTIDE SEQUENCE</scope>
    <source>
        <strain evidence="3">DSM 11300</strain>
        <plasmid evidence="3">pDGEO01</plasmid>
    </source>
</reference>
<evidence type="ECO:0000313" key="4">
    <source>
        <dbReference type="Proteomes" id="UP000002431"/>
    </source>
</evidence>
<proteinExistence type="predicted"/>
<dbReference type="Proteomes" id="UP000002431">
    <property type="component" value="Plasmid pDGEO01"/>
</dbReference>
<dbReference type="EMBL" id="CP000358">
    <property type="protein sequence ID" value="ABF43925.1"/>
    <property type="molecule type" value="Genomic_DNA"/>
</dbReference>
<dbReference type="HOGENOM" id="CLU_1465945_0_0_0"/>
<dbReference type="SUPFAM" id="SSF109854">
    <property type="entry name" value="DinB/YfiT-like putative metalloenzymes"/>
    <property type="match status" value="1"/>
</dbReference>
<evidence type="ECO:0000256" key="1">
    <source>
        <dbReference type="SAM" id="MobiDB-lite"/>
    </source>
</evidence>
<dbReference type="RefSeq" id="WP_011526070.1">
    <property type="nucleotide sequence ID" value="NC_008010.2"/>
</dbReference>
<dbReference type="InterPro" id="IPR024775">
    <property type="entry name" value="DinB-like"/>
</dbReference>
<gene>
    <name evidence="3" type="ordered locus">Dgeo_2491</name>
</gene>
<feature type="region of interest" description="Disordered" evidence="1">
    <location>
        <begin position="86"/>
        <end position="113"/>
    </location>
</feature>
<geneLocation type="plasmid" evidence="3 4">
    <name>pDGEO01</name>
</geneLocation>
<dbReference type="KEGG" id="dge:Dgeo_2491"/>
<feature type="domain" description="DinB-like" evidence="2">
    <location>
        <begin position="27"/>
        <end position="165"/>
    </location>
</feature>
<dbReference type="InterPro" id="IPR034660">
    <property type="entry name" value="DinB/YfiT-like"/>
</dbReference>
<dbReference type="Pfam" id="PF12867">
    <property type="entry name" value="DinB_2"/>
    <property type="match status" value="1"/>
</dbReference>
<dbReference type="Gene3D" id="1.20.120.450">
    <property type="entry name" value="dinb family like domain"/>
    <property type="match status" value="1"/>
</dbReference>
<protein>
    <submittedName>
        <fullName evidence="3">YfiT/DinB family protein</fullName>
    </submittedName>
</protein>
<sequence length="184" mass="20955">MTLPNAEEQLAELHALYPTAEVVADRLRRELDAFEQTMREAETVWDRQMPNREWSPAQEAEHVILVNEGTVRVVRLLLSDKPLRAMPEQPGRTVNGRRLAPEGTEPGPGQPLDTLLERHAAARVRLEEFRPDPDPSRTFYHPFLGRLDALDWLRMTTWHIRNHRKAMQAGLERLKAGEGTGGSA</sequence>
<dbReference type="AlphaFoldDB" id="Q1J3K9"/>
<keyword evidence="3" id="KW-0614">Plasmid</keyword>
<evidence type="ECO:0000313" key="3">
    <source>
        <dbReference type="EMBL" id="ABF43925.1"/>
    </source>
</evidence>